<proteinExistence type="predicted"/>
<reference evidence="2 3" key="1">
    <citation type="submission" date="2020-08" db="EMBL/GenBank/DDBJ databases">
        <title>Sequencing the genomes of 1000 actinobacteria strains.</title>
        <authorList>
            <person name="Klenk H.-P."/>
        </authorList>
    </citation>
    <scope>NUCLEOTIDE SEQUENCE [LARGE SCALE GENOMIC DNA]</scope>
    <source>
        <strain evidence="2 3">DSM 44936</strain>
    </source>
</reference>
<sequence>MAGVVLVGSTRPWVMLPGGRRVSLWELPWAFAGDVGAAGGAGVVLLGITLAMAVLTVVWPRRAVVGGVLLCGGSCVLALGWILAELAVACPDGGAVRVTVAPDVTFTGVVLLVAGVGVLRLVDVASGVSGRTHGGGDGFEVRVAHEVAAGVRDREAAEWLGVPP</sequence>
<feature type="transmembrane region" description="Helical" evidence="1">
    <location>
        <begin position="104"/>
        <end position="122"/>
    </location>
</feature>
<protein>
    <submittedName>
        <fullName evidence="2">Uncharacterized protein</fullName>
    </submittedName>
</protein>
<feature type="transmembrane region" description="Helical" evidence="1">
    <location>
        <begin position="64"/>
        <end position="84"/>
    </location>
</feature>
<dbReference type="RefSeq" id="WP_184980329.1">
    <property type="nucleotide sequence ID" value="NZ_BAAALO010000032.1"/>
</dbReference>
<evidence type="ECO:0000313" key="3">
    <source>
        <dbReference type="Proteomes" id="UP000555564"/>
    </source>
</evidence>
<organism evidence="2 3">
    <name type="scientific">Sphaerisporangium rubeum</name>
    <dbReference type="NCBI Taxonomy" id="321317"/>
    <lineage>
        <taxon>Bacteria</taxon>
        <taxon>Bacillati</taxon>
        <taxon>Actinomycetota</taxon>
        <taxon>Actinomycetes</taxon>
        <taxon>Streptosporangiales</taxon>
        <taxon>Streptosporangiaceae</taxon>
        <taxon>Sphaerisporangium</taxon>
    </lineage>
</organism>
<gene>
    <name evidence="2" type="ORF">BJ992_002346</name>
</gene>
<dbReference type="EMBL" id="JACHIU010000001">
    <property type="protein sequence ID" value="MBB6472915.1"/>
    <property type="molecule type" value="Genomic_DNA"/>
</dbReference>
<keyword evidence="3" id="KW-1185">Reference proteome</keyword>
<name>A0A7X0IDC5_9ACTN</name>
<feature type="transmembrane region" description="Helical" evidence="1">
    <location>
        <begin position="35"/>
        <end position="57"/>
    </location>
</feature>
<evidence type="ECO:0000256" key="1">
    <source>
        <dbReference type="SAM" id="Phobius"/>
    </source>
</evidence>
<evidence type="ECO:0000313" key="2">
    <source>
        <dbReference type="EMBL" id="MBB6472915.1"/>
    </source>
</evidence>
<comment type="caution">
    <text evidence="2">The sequence shown here is derived from an EMBL/GenBank/DDBJ whole genome shotgun (WGS) entry which is preliminary data.</text>
</comment>
<accession>A0A7X0IDC5</accession>
<dbReference type="Proteomes" id="UP000555564">
    <property type="component" value="Unassembled WGS sequence"/>
</dbReference>
<dbReference type="AlphaFoldDB" id="A0A7X0IDC5"/>
<keyword evidence="1" id="KW-0812">Transmembrane</keyword>
<keyword evidence="1" id="KW-0472">Membrane</keyword>
<keyword evidence="1" id="KW-1133">Transmembrane helix</keyword>